<dbReference type="RefSeq" id="WP_115483628.1">
    <property type="nucleotide sequence ID" value="NZ_QRCT01000051.1"/>
</dbReference>
<dbReference type="InterPro" id="IPR001029">
    <property type="entry name" value="Flagellin_N"/>
</dbReference>
<dbReference type="PANTHER" id="PTHR42792:SF2">
    <property type="entry name" value="FLAGELLIN"/>
    <property type="match status" value="1"/>
</dbReference>
<dbReference type="InterPro" id="IPR001492">
    <property type="entry name" value="Flagellin"/>
</dbReference>
<gene>
    <name evidence="7" type="ORF">DWV06_18105</name>
</gene>
<dbReference type="GO" id="GO:0005576">
    <property type="term" value="C:extracellular region"/>
    <property type="evidence" value="ECO:0007669"/>
    <property type="project" value="UniProtKB-SubCell"/>
</dbReference>
<comment type="caution">
    <text evidence="7">The sequence shown here is derived from an EMBL/GenBank/DDBJ whole genome shotgun (WGS) entry which is preliminary data.</text>
</comment>
<dbReference type="InterPro" id="IPR042187">
    <property type="entry name" value="Flagellin_C_sub2"/>
</dbReference>
<organism evidence="7 8">
    <name type="scientific">Anaerosacchariphilus polymeriproducens</name>
    <dbReference type="NCBI Taxonomy" id="1812858"/>
    <lineage>
        <taxon>Bacteria</taxon>
        <taxon>Bacillati</taxon>
        <taxon>Bacillota</taxon>
        <taxon>Clostridia</taxon>
        <taxon>Lachnospirales</taxon>
        <taxon>Lachnospiraceae</taxon>
        <taxon>Anaerosacchariphilus</taxon>
    </lineage>
</organism>
<dbReference type="InterPro" id="IPR046358">
    <property type="entry name" value="Flagellin_C"/>
</dbReference>
<protein>
    <recommendedName>
        <fullName evidence="2 4">Flagellin</fullName>
    </recommendedName>
</protein>
<evidence type="ECO:0000256" key="4">
    <source>
        <dbReference type="RuleBase" id="RU362073"/>
    </source>
</evidence>
<evidence type="ECO:0000259" key="6">
    <source>
        <dbReference type="Pfam" id="PF00700"/>
    </source>
</evidence>
<dbReference type="GO" id="GO:0009288">
    <property type="term" value="C:bacterial-type flagellum"/>
    <property type="evidence" value="ECO:0007669"/>
    <property type="project" value="UniProtKB-SubCell"/>
</dbReference>
<keyword evidence="3 4" id="KW-0975">Bacterial flagellum</keyword>
<dbReference type="Pfam" id="PF00700">
    <property type="entry name" value="Flagellin_C"/>
    <property type="match status" value="1"/>
</dbReference>
<dbReference type="Pfam" id="PF00669">
    <property type="entry name" value="Flagellin_N"/>
    <property type="match status" value="1"/>
</dbReference>
<dbReference type="EMBL" id="QRCT01000051">
    <property type="protein sequence ID" value="RDU21896.1"/>
    <property type="molecule type" value="Genomic_DNA"/>
</dbReference>
<evidence type="ECO:0000256" key="2">
    <source>
        <dbReference type="ARBA" id="ARBA00020110"/>
    </source>
</evidence>
<dbReference type="AlphaFoldDB" id="A0A371AQP4"/>
<comment type="subcellular location">
    <subcellularLocation>
        <location evidence="4">Secreted</location>
    </subcellularLocation>
    <subcellularLocation>
        <location evidence="4">Bacterial flagellum</location>
    </subcellularLocation>
</comment>
<comment type="function">
    <text evidence="4">Flagellin is the subunit protein which polymerizes to form the filaments of bacterial flagella.</text>
</comment>
<dbReference type="GO" id="GO:0005198">
    <property type="term" value="F:structural molecule activity"/>
    <property type="evidence" value="ECO:0007669"/>
    <property type="project" value="UniProtKB-UniRule"/>
</dbReference>
<reference evidence="7 8" key="1">
    <citation type="submission" date="2018-07" db="EMBL/GenBank/DDBJ databases">
        <title>Anaerosacharophilus polymeroproducens gen. nov. sp. nov., an anaerobic bacterium isolated from salt field.</title>
        <authorList>
            <person name="Kim W."/>
            <person name="Yang S.-H."/>
            <person name="Oh J."/>
            <person name="Lee J.-H."/>
            <person name="Kwon K.K."/>
        </authorList>
    </citation>
    <scope>NUCLEOTIDE SEQUENCE [LARGE SCALE GENOMIC DNA]</scope>
    <source>
        <strain evidence="7 8">MCWD5</strain>
    </source>
</reference>
<evidence type="ECO:0000259" key="5">
    <source>
        <dbReference type="Pfam" id="PF00669"/>
    </source>
</evidence>
<keyword evidence="7" id="KW-0966">Cell projection</keyword>
<feature type="domain" description="Flagellin C-terminal" evidence="6">
    <location>
        <begin position="188"/>
        <end position="273"/>
    </location>
</feature>
<comment type="similarity">
    <text evidence="1 4">Belongs to the bacterial flagellin family.</text>
</comment>
<dbReference type="SUPFAM" id="SSF64518">
    <property type="entry name" value="Phase 1 flagellin"/>
    <property type="match status" value="1"/>
</dbReference>
<evidence type="ECO:0000313" key="7">
    <source>
        <dbReference type="EMBL" id="RDU21896.1"/>
    </source>
</evidence>
<evidence type="ECO:0000256" key="1">
    <source>
        <dbReference type="ARBA" id="ARBA00005709"/>
    </source>
</evidence>
<keyword evidence="4" id="KW-0964">Secreted</keyword>
<accession>A0A371AQP4</accession>
<dbReference type="PRINTS" id="PR00207">
    <property type="entry name" value="FLAGELLIN"/>
</dbReference>
<dbReference type="Gene3D" id="6.10.10.10">
    <property type="entry name" value="Flagellar export chaperone, C-terminal domain"/>
    <property type="match status" value="1"/>
</dbReference>
<dbReference type="PANTHER" id="PTHR42792">
    <property type="entry name" value="FLAGELLIN"/>
    <property type="match status" value="1"/>
</dbReference>
<proteinExistence type="inferred from homology"/>
<dbReference type="Proteomes" id="UP000255036">
    <property type="component" value="Unassembled WGS sequence"/>
</dbReference>
<keyword evidence="7" id="KW-0969">Cilium</keyword>
<evidence type="ECO:0000256" key="3">
    <source>
        <dbReference type="ARBA" id="ARBA00023143"/>
    </source>
</evidence>
<sequence>MVVQHNLTAMNANRQLGITTGAQAKSTEKLSSGYRINRAGDDAAGLTISEKMRSQIRGLDQASTNAQDGISLIQTAEGALNETHSILQRMNELAVKAANDTNQSIDRQAIAKEIGALGKEIDRIACTTQFNKKNLIDGSVSGLNLQVGANNGQNITISIVSMGASDIGLGAAGSQLGMSSFGSAGSSIDMIQSAINLVSDQRSALGALQNRLEHTIANLDTASENASAAESRIRDVDMAKEMVNYSKNNILAQAGQSMLAQANQSTQGVLSLLG</sequence>
<keyword evidence="8" id="KW-1185">Reference proteome</keyword>
<evidence type="ECO:0000313" key="8">
    <source>
        <dbReference type="Proteomes" id="UP000255036"/>
    </source>
</evidence>
<keyword evidence="7" id="KW-0282">Flagellum</keyword>
<dbReference type="OrthoDB" id="9796789at2"/>
<dbReference type="Gene3D" id="1.20.1330.10">
    <property type="entry name" value="f41 fragment of flagellin, N-terminal domain"/>
    <property type="match status" value="1"/>
</dbReference>
<feature type="domain" description="Flagellin N-terminal" evidence="5">
    <location>
        <begin position="3"/>
        <end position="139"/>
    </location>
</feature>
<name>A0A371AQP4_9FIRM</name>